<dbReference type="EMBL" id="LAZR01055144">
    <property type="protein sequence ID" value="KKK77044.1"/>
    <property type="molecule type" value="Genomic_DNA"/>
</dbReference>
<dbReference type="Pfam" id="PF05838">
    <property type="entry name" value="Glyco_hydro_108"/>
    <property type="match status" value="1"/>
</dbReference>
<feature type="non-terminal residue" evidence="2">
    <location>
        <position position="135"/>
    </location>
</feature>
<evidence type="ECO:0000259" key="1">
    <source>
        <dbReference type="Pfam" id="PF05838"/>
    </source>
</evidence>
<organism evidence="2">
    <name type="scientific">marine sediment metagenome</name>
    <dbReference type="NCBI Taxonomy" id="412755"/>
    <lineage>
        <taxon>unclassified sequences</taxon>
        <taxon>metagenomes</taxon>
        <taxon>ecological metagenomes</taxon>
    </lineage>
</organism>
<dbReference type="Gene3D" id="1.20.141.10">
    <property type="entry name" value="Chitosanase, subunit A, domain 1"/>
    <property type="match status" value="1"/>
</dbReference>
<comment type="caution">
    <text evidence="2">The sequence shown here is derived from an EMBL/GenBank/DDBJ whole genome shotgun (WGS) entry which is preliminary data.</text>
</comment>
<dbReference type="InterPro" id="IPR008565">
    <property type="entry name" value="TtsA-like_GH18_dom"/>
</dbReference>
<protein>
    <recommendedName>
        <fullName evidence="1">TtsA-like Glycoside hydrolase family 108 domain-containing protein</fullName>
    </recommendedName>
</protein>
<dbReference type="SUPFAM" id="SSF53955">
    <property type="entry name" value="Lysozyme-like"/>
    <property type="match status" value="1"/>
</dbReference>
<dbReference type="CDD" id="cd13926">
    <property type="entry name" value="N-acetylmuramidase_GH108"/>
    <property type="match status" value="1"/>
</dbReference>
<proteinExistence type="predicted"/>
<evidence type="ECO:0000313" key="2">
    <source>
        <dbReference type="EMBL" id="KKK77044.1"/>
    </source>
</evidence>
<name>A0A0F9AF09_9ZZZZ</name>
<accession>A0A0F9AF09</accession>
<gene>
    <name evidence="2" type="ORF">LCGC14_2857570</name>
</gene>
<dbReference type="InterPro" id="IPR023346">
    <property type="entry name" value="Lysozyme-like_dom_sf"/>
</dbReference>
<sequence>MADFTIASDKTLAFEGGYHDGTGDYGGETKYGIAKKFYPNVDIKNLTIDAARAIYKRDYWDKLMLDKITSQSVANELFDTAANMGWRRAARFLQESMNLLDESTLVVDGLVGMKTLAVVNAYTSNDWKKMVLVKT</sequence>
<dbReference type="AlphaFoldDB" id="A0A0F9AF09"/>
<feature type="domain" description="TtsA-like Glycoside hydrolase family 108" evidence="1">
    <location>
        <begin position="9"/>
        <end position="85"/>
    </location>
</feature>
<reference evidence="2" key="1">
    <citation type="journal article" date="2015" name="Nature">
        <title>Complex archaea that bridge the gap between prokaryotes and eukaryotes.</title>
        <authorList>
            <person name="Spang A."/>
            <person name="Saw J.H."/>
            <person name="Jorgensen S.L."/>
            <person name="Zaremba-Niedzwiedzka K."/>
            <person name="Martijn J."/>
            <person name="Lind A.E."/>
            <person name="van Eijk R."/>
            <person name="Schleper C."/>
            <person name="Guy L."/>
            <person name="Ettema T.J."/>
        </authorList>
    </citation>
    <scope>NUCLEOTIDE SEQUENCE</scope>
</reference>